<evidence type="ECO:0000313" key="1">
    <source>
        <dbReference type="EMBL" id="KAK3430888.1"/>
    </source>
</evidence>
<name>A0ACC3KZ69_EUCGR</name>
<comment type="caution">
    <text evidence="1">The sequence shown here is derived from an EMBL/GenBank/DDBJ whole genome shotgun (WGS) entry which is preliminary data.</text>
</comment>
<gene>
    <name evidence="1" type="ORF">EUGRSUZ_E02551</name>
</gene>
<sequence length="211" mass="23019">MEEEEEEEDVRLPETESLANPTATETGGNLLKERALTSGRLSLANGADKQRKFFVKQPSKLKATRHAEMEALDVLLVQWQRTRFTAAEVAEKFSACSLYVTCEPCIMCAAALSIIGIKEVYYGCANDKFGGCGSILSLHSSSCGSILSLHSSSSEACFSIGNSGSKGFKCYQKPFLFCEIFMNEGTLMLQSLKGHGLLRLKIRSTCIDSSC</sequence>
<proteinExistence type="predicted"/>
<dbReference type="Proteomes" id="UP000030711">
    <property type="component" value="Chromosome 5"/>
</dbReference>
<dbReference type="EMBL" id="CM064439">
    <property type="protein sequence ID" value="KAK3430888.1"/>
    <property type="molecule type" value="Genomic_DNA"/>
</dbReference>
<keyword evidence="2" id="KW-1185">Reference proteome</keyword>
<protein>
    <submittedName>
        <fullName evidence="1">Uncharacterized protein</fullName>
    </submittedName>
</protein>
<evidence type="ECO:0000313" key="2">
    <source>
        <dbReference type="Proteomes" id="UP000030711"/>
    </source>
</evidence>
<accession>A0ACC3KZ69</accession>
<organism evidence="1 2">
    <name type="scientific">Eucalyptus grandis</name>
    <name type="common">Flooded gum</name>
    <dbReference type="NCBI Taxonomy" id="71139"/>
    <lineage>
        <taxon>Eukaryota</taxon>
        <taxon>Viridiplantae</taxon>
        <taxon>Streptophyta</taxon>
        <taxon>Embryophyta</taxon>
        <taxon>Tracheophyta</taxon>
        <taxon>Spermatophyta</taxon>
        <taxon>Magnoliopsida</taxon>
        <taxon>eudicotyledons</taxon>
        <taxon>Gunneridae</taxon>
        <taxon>Pentapetalae</taxon>
        <taxon>rosids</taxon>
        <taxon>malvids</taxon>
        <taxon>Myrtales</taxon>
        <taxon>Myrtaceae</taxon>
        <taxon>Myrtoideae</taxon>
        <taxon>Eucalypteae</taxon>
        <taxon>Eucalyptus</taxon>
    </lineage>
</organism>
<reference evidence="1 2" key="1">
    <citation type="journal article" date="2014" name="Nature">
        <title>The genome of Eucalyptus grandis.</title>
        <authorList>
            <person name="Myburg A.A."/>
            <person name="Grattapaglia D."/>
            <person name="Tuskan G.A."/>
            <person name="Hellsten U."/>
            <person name="Hayes R.D."/>
            <person name="Grimwood J."/>
            <person name="Jenkins J."/>
            <person name="Lindquist E."/>
            <person name="Tice H."/>
            <person name="Bauer D."/>
            <person name="Goodstein D.M."/>
            <person name="Dubchak I."/>
            <person name="Poliakov A."/>
            <person name="Mizrachi E."/>
            <person name="Kullan A.R."/>
            <person name="Hussey S.G."/>
            <person name="Pinard D."/>
            <person name="van der Merwe K."/>
            <person name="Singh P."/>
            <person name="van Jaarsveld I."/>
            <person name="Silva-Junior O.B."/>
            <person name="Togawa R.C."/>
            <person name="Pappas M.R."/>
            <person name="Faria D.A."/>
            <person name="Sansaloni C.P."/>
            <person name="Petroli C.D."/>
            <person name="Yang X."/>
            <person name="Ranjan P."/>
            <person name="Tschaplinski T.J."/>
            <person name="Ye C.Y."/>
            <person name="Li T."/>
            <person name="Sterck L."/>
            <person name="Vanneste K."/>
            <person name="Murat F."/>
            <person name="Soler M."/>
            <person name="Clemente H.S."/>
            <person name="Saidi N."/>
            <person name="Cassan-Wang H."/>
            <person name="Dunand C."/>
            <person name="Hefer C.A."/>
            <person name="Bornberg-Bauer E."/>
            <person name="Kersting A.R."/>
            <person name="Vining K."/>
            <person name="Amarasinghe V."/>
            <person name="Ranik M."/>
            <person name="Naithani S."/>
            <person name="Elser J."/>
            <person name="Boyd A.E."/>
            <person name="Liston A."/>
            <person name="Spatafora J.W."/>
            <person name="Dharmwardhana P."/>
            <person name="Raja R."/>
            <person name="Sullivan C."/>
            <person name="Romanel E."/>
            <person name="Alves-Ferreira M."/>
            <person name="Kulheim C."/>
            <person name="Foley W."/>
            <person name="Carocha V."/>
            <person name="Paiva J."/>
            <person name="Kudrna D."/>
            <person name="Brommonschenkel S.H."/>
            <person name="Pasquali G."/>
            <person name="Byrne M."/>
            <person name="Rigault P."/>
            <person name="Tibbits J."/>
            <person name="Spokevicius A."/>
            <person name="Jones R.C."/>
            <person name="Steane D.A."/>
            <person name="Vaillancourt R.E."/>
            <person name="Potts B.M."/>
            <person name="Joubert F."/>
            <person name="Barry K."/>
            <person name="Pappas G.J."/>
            <person name="Strauss S.H."/>
            <person name="Jaiswal P."/>
            <person name="Grima-Pettenati J."/>
            <person name="Salse J."/>
            <person name="Van de Peer Y."/>
            <person name="Rokhsar D.S."/>
            <person name="Schmutz J."/>
        </authorList>
    </citation>
    <scope>NUCLEOTIDE SEQUENCE [LARGE SCALE GENOMIC DNA]</scope>
    <source>
        <strain evidence="2">cv. BRASUZ1</strain>
        <tissue evidence="1">Leaf extractions</tissue>
    </source>
</reference>